<dbReference type="Proteomes" id="UP001221757">
    <property type="component" value="Unassembled WGS sequence"/>
</dbReference>
<dbReference type="PRINTS" id="PR00385">
    <property type="entry name" value="P450"/>
</dbReference>
<keyword evidence="12" id="KW-1185">Reference proteome</keyword>
<dbReference type="PANTHER" id="PTHR46300">
    <property type="entry name" value="P450, PUTATIVE (EUROFUNG)-RELATED-RELATED"/>
    <property type="match status" value="1"/>
</dbReference>
<dbReference type="SUPFAM" id="SSF48264">
    <property type="entry name" value="Cytochrome P450"/>
    <property type="match status" value="1"/>
</dbReference>
<dbReference type="InterPro" id="IPR002401">
    <property type="entry name" value="Cyt_P450_E_grp-I"/>
</dbReference>
<evidence type="ECO:0000313" key="11">
    <source>
        <dbReference type="EMBL" id="KAJ7677507.1"/>
    </source>
</evidence>
<dbReference type="Gene3D" id="1.10.630.10">
    <property type="entry name" value="Cytochrome P450"/>
    <property type="match status" value="1"/>
</dbReference>
<dbReference type="InterPro" id="IPR050364">
    <property type="entry name" value="Cytochrome_P450_fung"/>
</dbReference>
<evidence type="ECO:0000256" key="4">
    <source>
        <dbReference type="ARBA" id="ARBA00022617"/>
    </source>
</evidence>
<evidence type="ECO:0000256" key="10">
    <source>
        <dbReference type="RuleBase" id="RU000461"/>
    </source>
</evidence>
<sequence>MNFRDYLATGFLPLILFFGARLLKRWKAVARLPFPPGPKPRFIIGNLYDIPAELPWLTYADWGKQYGDVVHASVFGEHILVLNSARAASELLEKRAGIYSDRPTIPMVSITGWDFNLTFMPHTDKWRQYRRLFHQHFRRDAVASYRPIQMKKVHDLLRGLLPSGTPEDFFAHTKTVAAAIVMATIYGYDIKPTHDKFVDLSEEAVKRVCESVFPGAFLVNSLPFLRYLPSWFPGCSFQRYGQETKELLAEMRNVPFEFVRKNMRDGIGGFSVLGRLLEKNDAEGGSEAQERVIKEVTATAYAAAADTTASALVSFFLAMALNPEAQRKAQNEIDAVVGPGRLPIFEDRRSLPYVDAVFREVMRWRPVVPLGVAHATSEDDVYKGYFIPKGTMVLSNIWAMVHDETVYPNPDKFEPERFLKADGQLNADDNVLAFGFGRRTCVGRHAADASVWATIVSVLSVYDISKAKDAAGNEIEINPVYSDGLVSHPHPFKCSITPRSDVARRLIEDTSLDA</sequence>
<name>A0AAD7D4B3_MYCRO</name>
<evidence type="ECO:0000256" key="2">
    <source>
        <dbReference type="ARBA" id="ARBA00005179"/>
    </source>
</evidence>
<keyword evidence="4 9" id="KW-0349">Heme</keyword>
<dbReference type="PROSITE" id="PS00086">
    <property type="entry name" value="CYTOCHROME_P450"/>
    <property type="match status" value="1"/>
</dbReference>
<organism evidence="11 12">
    <name type="scientific">Mycena rosella</name>
    <name type="common">Pink bonnet</name>
    <name type="synonym">Agaricus rosellus</name>
    <dbReference type="NCBI Taxonomy" id="1033263"/>
    <lineage>
        <taxon>Eukaryota</taxon>
        <taxon>Fungi</taxon>
        <taxon>Dikarya</taxon>
        <taxon>Basidiomycota</taxon>
        <taxon>Agaricomycotina</taxon>
        <taxon>Agaricomycetes</taxon>
        <taxon>Agaricomycetidae</taxon>
        <taxon>Agaricales</taxon>
        <taxon>Marasmiineae</taxon>
        <taxon>Mycenaceae</taxon>
        <taxon>Mycena</taxon>
    </lineage>
</organism>
<keyword evidence="7 9" id="KW-0408">Iron</keyword>
<evidence type="ECO:0000256" key="1">
    <source>
        <dbReference type="ARBA" id="ARBA00001971"/>
    </source>
</evidence>
<comment type="pathway">
    <text evidence="2">Secondary metabolite biosynthesis.</text>
</comment>
<dbReference type="Pfam" id="PF00067">
    <property type="entry name" value="p450"/>
    <property type="match status" value="1"/>
</dbReference>
<reference evidence="11" key="1">
    <citation type="submission" date="2023-03" db="EMBL/GenBank/DDBJ databases">
        <title>Massive genome expansion in bonnet fungi (Mycena s.s.) driven by repeated elements and novel gene families across ecological guilds.</title>
        <authorList>
            <consortium name="Lawrence Berkeley National Laboratory"/>
            <person name="Harder C.B."/>
            <person name="Miyauchi S."/>
            <person name="Viragh M."/>
            <person name="Kuo A."/>
            <person name="Thoen E."/>
            <person name="Andreopoulos B."/>
            <person name="Lu D."/>
            <person name="Skrede I."/>
            <person name="Drula E."/>
            <person name="Henrissat B."/>
            <person name="Morin E."/>
            <person name="Kohler A."/>
            <person name="Barry K."/>
            <person name="LaButti K."/>
            <person name="Morin E."/>
            <person name="Salamov A."/>
            <person name="Lipzen A."/>
            <person name="Mereny Z."/>
            <person name="Hegedus B."/>
            <person name="Baldrian P."/>
            <person name="Stursova M."/>
            <person name="Weitz H."/>
            <person name="Taylor A."/>
            <person name="Grigoriev I.V."/>
            <person name="Nagy L.G."/>
            <person name="Martin F."/>
            <person name="Kauserud H."/>
        </authorList>
    </citation>
    <scope>NUCLEOTIDE SEQUENCE</scope>
    <source>
        <strain evidence="11">CBHHK067</strain>
    </source>
</reference>
<dbReference type="PANTHER" id="PTHR46300:SF7">
    <property type="entry name" value="P450, PUTATIVE (EUROFUNG)-RELATED"/>
    <property type="match status" value="1"/>
</dbReference>
<evidence type="ECO:0000256" key="7">
    <source>
        <dbReference type="ARBA" id="ARBA00023004"/>
    </source>
</evidence>
<keyword evidence="6 10" id="KW-0560">Oxidoreductase</keyword>
<proteinExistence type="inferred from homology"/>
<dbReference type="GO" id="GO:0020037">
    <property type="term" value="F:heme binding"/>
    <property type="evidence" value="ECO:0007669"/>
    <property type="project" value="InterPro"/>
</dbReference>
<dbReference type="InterPro" id="IPR036396">
    <property type="entry name" value="Cyt_P450_sf"/>
</dbReference>
<feature type="binding site" description="axial binding residue" evidence="9">
    <location>
        <position position="441"/>
    </location>
    <ligand>
        <name>heme</name>
        <dbReference type="ChEBI" id="CHEBI:30413"/>
    </ligand>
    <ligandPart>
        <name>Fe</name>
        <dbReference type="ChEBI" id="CHEBI:18248"/>
    </ligandPart>
</feature>
<dbReference type="InterPro" id="IPR001128">
    <property type="entry name" value="Cyt_P450"/>
</dbReference>
<evidence type="ECO:0000313" key="12">
    <source>
        <dbReference type="Proteomes" id="UP001221757"/>
    </source>
</evidence>
<keyword evidence="8 10" id="KW-0503">Monooxygenase</keyword>
<dbReference type="GO" id="GO:0016705">
    <property type="term" value="F:oxidoreductase activity, acting on paired donors, with incorporation or reduction of molecular oxygen"/>
    <property type="evidence" value="ECO:0007669"/>
    <property type="project" value="InterPro"/>
</dbReference>
<comment type="similarity">
    <text evidence="3 10">Belongs to the cytochrome P450 family.</text>
</comment>
<evidence type="ECO:0000256" key="9">
    <source>
        <dbReference type="PIRSR" id="PIRSR602401-1"/>
    </source>
</evidence>
<comment type="cofactor">
    <cofactor evidence="1 9">
        <name>heme</name>
        <dbReference type="ChEBI" id="CHEBI:30413"/>
    </cofactor>
</comment>
<protein>
    <submittedName>
        <fullName evidence="11">Cytochrome P450</fullName>
    </submittedName>
</protein>
<comment type="caution">
    <text evidence="11">The sequence shown here is derived from an EMBL/GenBank/DDBJ whole genome shotgun (WGS) entry which is preliminary data.</text>
</comment>
<gene>
    <name evidence="11" type="ORF">B0H17DRAFT_944923</name>
</gene>
<dbReference type="AlphaFoldDB" id="A0AAD7D4B3"/>
<dbReference type="GO" id="GO:0004497">
    <property type="term" value="F:monooxygenase activity"/>
    <property type="evidence" value="ECO:0007669"/>
    <property type="project" value="UniProtKB-KW"/>
</dbReference>
<evidence type="ECO:0000256" key="8">
    <source>
        <dbReference type="ARBA" id="ARBA00023033"/>
    </source>
</evidence>
<dbReference type="CDD" id="cd11065">
    <property type="entry name" value="CYP64-like"/>
    <property type="match status" value="1"/>
</dbReference>
<accession>A0AAD7D4B3</accession>
<dbReference type="GO" id="GO:0005506">
    <property type="term" value="F:iron ion binding"/>
    <property type="evidence" value="ECO:0007669"/>
    <property type="project" value="InterPro"/>
</dbReference>
<dbReference type="EMBL" id="JARKIE010000138">
    <property type="protein sequence ID" value="KAJ7677507.1"/>
    <property type="molecule type" value="Genomic_DNA"/>
</dbReference>
<evidence type="ECO:0000256" key="3">
    <source>
        <dbReference type="ARBA" id="ARBA00010617"/>
    </source>
</evidence>
<evidence type="ECO:0000256" key="5">
    <source>
        <dbReference type="ARBA" id="ARBA00022723"/>
    </source>
</evidence>
<dbReference type="InterPro" id="IPR017972">
    <property type="entry name" value="Cyt_P450_CS"/>
</dbReference>
<keyword evidence="5 9" id="KW-0479">Metal-binding</keyword>
<dbReference type="PRINTS" id="PR00463">
    <property type="entry name" value="EP450I"/>
</dbReference>
<evidence type="ECO:0000256" key="6">
    <source>
        <dbReference type="ARBA" id="ARBA00023002"/>
    </source>
</evidence>